<evidence type="ECO:0000313" key="7">
    <source>
        <dbReference type="EMBL" id="ABE50493.1"/>
    </source>
</evidence>
<name>Q1GZ44_METFK</name>
<dbReference type="KEGG" id="mfa:Mfla_2226"/>
<protein>
    <recommendedName>
        <fullName evidence="5 6">Dephospho-CoA kinase</fullName>
        <ecNumber evidence="5 6">2.7.1.24</ecNumber>
    </recommendedName>
    <alternativeName>
        <fullName evidence="5">Dephosphocoenzyme A kinase</fullName>
    </alternativeName>
</protein>
<evidence type="ECO:0000256" key="1">
    <source>
        <dbReference type="ARBA" id="ARBA00009018"/>
    </source>
</evidence>
<comment type="catalytic activity">
    <reaction evidence="5">
        <text>3'-dephospho-CoA + ATP = ADP + CoA + H(+)</text>
        <dbReference type="Rhea" id="RHEA:18245"/>
        <dbReference type="ChEBI" id="CHEBI:15378"/>
        <dbReference type="ChEBI" id="CHEBI:30616"/>
        <dbReference type="ChEBI" id="CHEBI:57287"/>
        <dbReference type="ChEBI" id="CHEBI:57328"/>
        <dbReference type="ChEBI" id="CHEBI:456216"/>
        <dbReference type="EC" id="2.7.1.24"/>
    </reaction>
</comment>
<comment type="function">
    <text evidence="5">Catalyzes the phosphorylation of the 3'-hydroxyl group of dephosphocoenzyme A to form coenzyme A.</text>
</comment>
<gene>
    <name evidence="5" type="primary">coaE</name>
    <name evidence="7" type="ordered locus">Mfla_2226</name>
</gene>
<accession>Q1GZ44</accession>
<dbReference type="Proteomes" id="UP000002440">
    <property type="component" value="Chromosome"/>
</dbReference>
<dbReference type="STRING" id="265072.Mfla_2226"/>
<dbReference type="UniPathway" id="UPA00241">
    <property type="reaction ID" value="UER00356"/>
</dbReference>
<dbReference type="EC" id="2.7.1.24" evidence="5 6"/>
<evidence type="ECO:0000256" key="5">
    <source>
        <dbReference type="HAMAP-Rule" id="MF_00376"/>
    </source>
</evidence>
<sequence length="202" mass="22489">MYVVGLTGGIGAGKSEAARIFSGLGVPVVDVDVISRRLTSAGQPLVAKIAEAFGPEYVTADGAMDRAKIRDRIFSSDHDRRLLESILHPAIHSEALRELESHHQAPYQVLAIPLFFESNRYEGVVNRTLLIDCDEDKQISRVVNRNGFTEKMVRSIIAAQASRSFRRALANDIIDNNGTLEELEQKIRIMHEKFIKTCIVSE</sequence>
<keyword evidence="5 7" id="KW-0808">Transferase</keyword>
<dbReference type="CDD" id="cd02022">
    <property type="entry name" value="DPCK"/>
    <property type="match status" value="1"/>
</dbReference>
<comment type="similarity">
    <text evidence="1 5">Belongs to the CoaE family.</text>
</comment>
<dbReference type="AlphaFoldDB" id="Q1GZ44"/>
<dbReference type="EMBL" id="CP000284">
    <property type="protein sequence ID" value="ABE50493.1"/>
    <property type="molecule type" value="Genomic_DNA"/>
</dbReference>
<comment type="subcellular location">
    <subcellularLocation>
        <location evidence="5">Cytoplasm</location>
    </subcellularLocation>
</comment>
<dbReference type="InterPro" id="IPR001977">
    <property type="entry name" value="Depp_CoAkinase"/>
</dbReference>
<keyword evidence="5" id="KW-0963">Cytoplasm</keyword>
<dbReference type="GO" id="GO:0005737">
    <property type="term" value="C:cytoplasm"/>
    <property type="evidence" value="ECO:0007669"/>
    <property type="project" value="UniProtKB-SubCell"/>
</dbReference>
<dbReference type="OrthoDB" id="9812943at2"/>
<evidence type="ECO:0000256" key="6">
    <source>
        <dbReference type="NCBIfam" id="TIGR00152"/>
    </source>
</evidence>
<proteinExistence type="inferred from homology"/>
<reference evidence="7 8" key="1">
    <citation type="submission" date="2006-03" db="EMBL/GenBank/DDBJ databases">
        <title>Complete sequence of Methylobacillus flagellatus KT.</title>
        <authorList>
            <consortium name="US DOE Joint Genome Institute"/>
            <person name="Copeland A."/>
            <person name="Lucas S."/>
            <person name="Lapidus A."/>
            <person name="Barry K."/>
            <person name="Detter J.C."/>
            <person name="Glavina del Rio T."/>
            <person name="Hammon N."/>
            <person name="Israni S."/>
            <person name="Dalin E."/>
            <person name="Tice H."/>
            <person name="Pitluck S."/>
            <person name="Brettin T."/>
            <person name="Bruce D."/>
            <person name="Han C."/>
            <person name="Tapia R."/>
            <person name="Saunders E."/>
            <person name="Gilna P."/>
            <person name="Schmutz J."/>
            <person name="Larimer F."/>
            <person name="Land M."/>
            <person name="Kyrpides N."/>
            <person name="Anderson I."/>
            <person name="Richardson P."/>
        </authorList>
    </citation>
    <scope>NUCLEOTIDE SEQUENCE [LARGE SCALE GENOMIC DNA]</scope>
    <source>
        <strain evidence="8">KT / ATCC 51484 / DSM 6875</strain>
    </source>
</reference>
<dbReference type="NCBIfam" id="TIGR00152">
    <property type="entry name" value="dephospho-CoA kinase"/>
    <property type="match status" value="1"/>
</dbReference>
<dbReference type="SUPFAM" id="SSF52540">
    <property type="entry name" value="P-loop containing nucleoside triphosphate hydrolases"/>
    <property type="match status" value="1"/>
</dbReference>
<keyword evidence="3 5" id="KW-0067">ATP-binding</keyword>
<dbReference type="Gene3D" id="3.40.50.300">
    <property type="entry name" value="P-loop containing nucleotide triphosphate hydrolases"/>
    <property type="match status" value="1"/>
</dbReference>
<dbReference type="GO" id="GO:0005524">
    <property type="term" value="F:ATP binding"/>
    <property type="evidence" value="ECO:0007669"/>
    <property type="project" value="UniProtKB-UniRule"/>
</dbReference>
<keyword evidence="2 5" id="KW-0547">Nucleotide-binding</keyword>
<organism evidence="7 8">
    <name type="scientific">Methylobacillus flagellatus (strain ATCC 51484 / DSM 6875 / VKM B-1610 / KT)</name>
    <dbReference type="NCBI Taxonomy" id="265072"/>
    <lineage>
        <taxon>Bacteria</taxon>
        <taxon>Pseudomonadati</taxon>
        <taxon>Pseudomonadota</taxon>
        <taxon>Betaproteobacteria</taxon>
        <taxon>Nitrosomonadales</taxon>
        <taxon>Methylophilaceae</taxon>
        <taxon>Methylobacillus</taxon>
    </lineage>
</organism>
<dbReference type="PROSITE" id="PS51219">
    <property type="entry name" value="DPCK"/>
    <property type="match status" value="1"/>
</dbReference>
<comment type="pathway">
    <text evidence="5">Cofactor biosynthesis; coenzyme A biosynthesis; CoA from (R)-pantothenate: step 5/5.</text>
</comment>
<keyword evidence="4 5" id="KW-0173">Coenzyme A biosynthesis</keyword>
<dbReference type="eggNOG" id="COG0237">
    <property type="taxonomic scope" value="Bacteria"/>
</dbReference>
<dbReference type="InterPro" id="IPR027417">
    <property type="entry name" value="P-loop_NTPase"/>
</dbReference>
<dbReference type="HAMAP" id="MF_00376">
    <property type="entry name" value="Dephospho_CoA_kinase"/>
    <property type="match status" value="1"/>
</dbReference>
<keyword evidence="5 7" id="KW-0418">Kinase</keyword>
<evidence type="ECO:0000313" key="8">
    <source>
        <dbReference type="Proteomes" id="UP000002440"/>
    </source>
</evidence>
<feature type="binding site" evidence="5">
    <location>
        <begin position="11"/>
        <end position="16"/>
    </location>
    <ligand>
        <name>ATP</name>
        <dbReference type="ChEBI" id="CHEBI:30616"/>
    </ligand>
</feature>
<evidence type="ECO:0000256" key="3">
    <source>
        <dbReference type="ARBA" id="ARBA00022840"/>
    </source>
</evidence>
<evidence type="ECO:0000256" key="4">
    <source>
        <dbReference type="ARBA" id="ARBA00022993"/>
    </source>
</evidence>
<dbReference type="GO" id="GO:0015937">
    <property type="term" value="P:coenzyme A biosynthetic process"/>
    <property type="evidence" value="ECO:0007669"/>
    <property type="project" value="UniProtKB-UniRule"/>
</dbReference>
<evidence type="ECO:0000256" key="2">
    <source>
        <dbReference type="ARBA" id="ARBA00022741"/>
    </source>
</evidence>
<dbReference type="GO" id="GO:0004140">
    <property type="term" value="F:dephospho-CoA kinase activity"/>
    <property type="evidence" value="ECO:0007669"/>
    <property type="project" value="UniProtKB-UniRule"/>
</dbReference>
<dbReference type="PANTHER" id="PTHR10695">
    <property type="entry name" value="DEPHOSPHO-COA KINASE-RELATED"/>
    <property type="match status" value="1"/>
</dbReference>
<keyword evidence="8" id="KW-1185">Reference proteome</keyword>
<dbReference type="HOGENOM" id="CLU_057180_1_2_4"/>
<dbReference type="PANTHER" id="PTHR10695:SF46">
    <property type="entry name" value="BIFUNCTIONAL COENZYME A SYNTHASE-RELATED"/>
    <property type="match status" value="1"/>
</dbReference>
<dbReference type="RefSeq" id="WP_011480447.1">
    <property type="nucleotide sequence ID" value="NC_007947.1"/>
</dbReference>
<dbReference type="Pfam" id="PF01121">
    <property type="entry name" value="CoaE"/>
    <property type="match status" value="1"/>
</dbReference>